<sequence length="131" mass="14819">MIFSGLTDTKFQLAEQKQGGFSSKCIFHEREEEPLCHSVSEEPVTRLSRNDMMRSDGSFLQNSSLPLIHPYQRVNPSSYSTPLKPPRILELTSRANRAVLIKDHLALVQISLIECQSGMFAWQQGGKWAIV</sequence>
<evidence type="ECO:0000313" key="2">
    <source>
        <dbReference type="Proteomes" id="UP001346869"/>
    </source>
</evidence>
<reference evidence="1 2" key="2">
    <citation type="journal article" date="2023" name="Mol. Biol. Evol.">
        <title>Genomics of Secondarily Temperate Adaptation in the Only Non-Antarctic Icefish.</title>
        <authorList>
            <person name="Rivera-Colon A.G."/>
            <person name="Rayamajhi N."/>
            <person name="Minhas B.F."/>
            <person name="Madrigal G."/>
            <person name="Bilyk K.T."/>
            <person name="Yoon V."/>
            <person name="Hune M."/>
            <person name="Gregory S."/>
            <person name="Cheng C.H.C."/>
            <person name="Catchen J.M."/>
        </authorList>
    </citation>
    <scope>NUCLEOTIDE SEQUENCE [LARGE SCALE GENOMIC DNA]</scope>
    <source>
        <strain evidence="1">JMC-PN-2008</strain>
    </source>
</reference>
<reference evidence="1 2" key="1">
    <citation type="journal article" date="2023" name="Genes (Basel)">
        <title>Chromosome-Level Genome Assembly and Circadian Gene Repertoire of the Patagonia Blennie Eleginops maclovinus-The Closest Ancestral Proxy of Antarctic Cryonotothenioids.</title>
        <authorList>
            <person name="Cheng C.C."/>
            <person name="Rivera-Colon A.G."/>
            <person name="Minhas B.F."/>
            <person name="Wilson L."/>
            <person name="Rayamajhi N."/>
            <person name="Vargas-Chacoff L."/>
            <person name="Catchen J.M."/>
        </authorList>
    </citation>
    <scope>NUCLEOTIDE SEQUENCE [LARGE SCALE GENOMIC DNA]</scope>
    <source>
        <strain evidence="1">JMC-PN-2008</strain>
    </source>
</reference>
<keyword evidence="2" id="KW-1185">Reference proteome</keyword>
<name>A0AAN7XNY4_ELEMC</name>
<comment type="caution">
    <text evidence="1">The sequence shown here is derived from an EMBL/GenBank/DDBJ whole genome shotgun (WGS) entry which is preliminary data.</text>
</comment>
<dbReference type="EMBL" id="JAUZQC010000011">
    <property type="protein sequence ID" value="KAK5864045.1"/>
    <property type="molecule type" value="Genomic_DNA"/>
</dbReference>
<protein>
    <submittedName>
        <fullName evidence="1">Uncharacterized protein</fullName>
    </submittedName>
</protein>
<organism evidence="1 2">
    <name type="scientific">Eleginops maclovinus</name>
    <name type="common">Patagonian blennie</name>
    <name type="synonym">Eleginus maclovinus</name>
    <dbReference type="NCBI Taxonomy" id="56733"/>
    <lineage>
        <taxon>Eukaryota</taxon>
        <taxon>Metazoa</taxon>
        <taxon>Chordata</taxon>
        <taxon>Craniata</taxon>
        <taxon>Vertebrata</taxon>
        <taxon>Euteleostomi</taxon>
        <taxon>Actinopterygii</taxon>
        <taxon>Neopterygii</taxon>
        <taxon>Teleostei</taxon>
        <taxon>Neoteleostei</taxon>
        <taxon>Acanthomorphata</taxon>
        <taxon>Eupercaria</taxon>
        <taxon>Perciformes</taxon>
        <taxon>Notothenioidei</taxon>
        <taxon>Eleginopidae</taxon>
        <taxon>Eleginops</taxon>
    </lineage>
</organism>
<accession>A0AAN7XNY4</accession>
<dbReference type="AlphaFoldDB" id="A0AAN7XNY4"/>
<proteinExistence type="predicted"/>
<dbReference type="Proteomes" id="UP001346869">
    <property type="component" value="Unassembled WGS sequence"/>
</dbReference>
<gene>
    <name evidence="1" type="ORF">PBY51_001021</name>
</gene>
<evidence type="ECO:0000313" key="1">
    <source>
        <dbReference type="EMBL" id="KAK5864045.1"/>
    </source>
</evidence>